<accession>A0A2I2F8I9</accession>
<dbReference type="InterPro" id="IPR036770">
    <property type="entry name" value="Ankyrin_rpt-contain_sf"/>
</dbReference>
<dbReference type="STRING" id="41067.A0A2I2F8I9"/>
<feature type="repeat" description="ANK" evidence="3">
    <location>
        <begin position="118"/>
        <end position="146"/>
    </location>
</feature>
<dbReference type="PROSITE" id="PS50297">
    <property type="entry name" value="ANK_REP_REGION"/>
    <property type="match status" value="1"/>
</dbReference>
<dbReference type="RefSeq" id="XP_024670947.1">
    <property type="nucleotide sequence ID" value="XM_024816625.1"/>
</dbReference>
<dbReference type="SUPFAM" id="SSF48403">
    <property type="entry name" value="Ankyrin repeat"/>
    <property type="match status" value="1"/>
</dbReference>
<feature type="repeat" description="ANK" evidence="3">
    <location>
        <begin position="147"/>
        <end position="179"/>
    </location>
</feature>
<dbReference type="GeneID" id="36523785"/>
<dbReference type="InterPro" id="IPR002110">
    <property type="entry name" value="Ankyrin_rpt"/>
</dbReference>
<organism evidence="4 5">
    <name type="scientific">Aspergillus candidus</name>
    <dbReference type="NCBI Taxonomy" id="41067"/>
    <lineage>
        <taxon>Eukaryota</taxon>
        <taxon>Fungi</taxon>
        <taxon>Dikarya</taxon>
        <taxon>Ascomycota</taxon>
        <taxon>Pezizomycotina</taxon>
        <taxon>Eurotiomycetes</taxon>
        <taxon>Eurotiomycetidae</taxon>
        <taxon>Eurotiales</taxon>
        <taxon>Aspergillaceae</taxon>
        <taxon>Aspergillus</taxon>
        <taxon>Aspergillus subgen. Circumdati</taxon>
    </lineage>
</organism>
<dbReference type="Pfam" id="PF12796">
    <property type="entry name" value="Ank_2"/>
    <property type="match status" value="1"/>
</dbReference>
<dbReference type="AlphaFoldDB" id="A0A2I2F8I9"/>
<protein>
    <submittedName>
        <fullName evidence="4">Ankyrin</fullName>
    </submittedName>
</protein>
<gene>
    <name evidence="4" type="ORF">BDW47DRAFT_126843</name>
</gene>
<keyword evidence="2 3" id="KW-0040">ANK repeat</keyword>
<dbReference type="SMART" id="SM00248">
    <property type="entry name" value="ANK"/>
    <property type="match status" value="4"/>
</dbReference>
<keyword evidence="5" id="KW-1185">Reference proteome</keyword>
<dbReference type="EMBL" id="KZ559147">
    <property type="protein sequence ID" value="PLB36935.1"/>
    <property type="molecule type" value="Genomic_DNA"/>
</dbReference>
<evidence type="ECO:0000313" key="4">
    <source>
        <dbReference type="EMBL" id="PLB36935.1"/>
    </source>
</evidence>
<evidence type="ECO:0000256" key="1">
    <source>
        <dbReference type="ARBA" id="ARBA00022737"/>
    </source>
</evidence>
<name>A0A2I2F8I9_ASPCN</name>
<dbReference type="PANTHER" id="PTHR24166">
    <property type="entry name" value="ROLLING PEBBLES, ISOFORM B"/>
    <property type="match status" value="1"/>
</dbReference>
<sequence>MTCLLNLPAELHLLIAQNLSTSDTNAFSQVDHRVYTTINPYLYKHHIQQHNQSQSTELDPILTWATTRNRPTTLTKLLTYGVSLPLTSSYNNATTVTTTLLGHPTPIQLTAAPQITHPITIASQHGHAAIITVLLHHGVDPNYLDRSGRTPLELAVIGNHLSAVDVLLSHGCRLTLHPGDPPYRMTLTELGLAVACGYVDVANRLLDEVHARKSYDVEVSRQQERAALVLAAQAGKEGVVRMLVERGAVATKIAGEWAARNGHWGVVRILASVG</sequence>
<dbReference type="PROSITE" id="PS50088">
    <property type="entry name" value="ANK_REPEAT"/>
    <property type="match status" value="2"/>
</dbReference>
<reference evidence="4 5" key="1">
    <citation type="submission" date="2017-12" db="EMBL/GenBank/DDBJ databases">
        <authorList>
            <consortium name="DOE Joint Genome Institute"/>
            <person name="Haridas S."/>
            <person name="Kjaerbolling I."/>
            <person name="Vesth T.C."/>
            <person name="Frisvad J.C."/>
            <person name="Nybo J.L."/>
            <person name="Theobald S."/>
            <person name="Kuo A."/>
            <person name="Bowyer P."/>
            <person name="Matsuda Y."/>
            <person name="Mondo S."/>
            <person name="Lyhne E.K."/>
            <person name="Kogle M.E."/>
            <person name="Clum A."/>
            <person name="Lipzen A."/>
            <person name="Salamov A."/>
            <person name="Ngan C.Y."/>
            <person name="Daum C."/>
            <person name="Chiniquy J."/>
            <person name="Barry K."/>
            <person name="LaButti K."/>
            <person name="Simmons B.A."/>
            <person name="Magnuson J.K."/>
            <person name="Mortensen U.H."/>
            <person name="Larsen T.O."/>
            <person name="Grigoriev I.V."/>
            <person name="Baker S.E."/>
            <person name="Andersen M.R."/>
            <person name="Nordberg H.P."/>
            <person name="Cantor M.N."/>
            <person name="Hua S.X."/>
        </authorList>
    </citation>
    <scope>NUCLEOTIDE SEQUENCE [LARGE SCALE GENOMIC DNA]</scope>
    <source>
        <strain evidence="4 5">CBS 102.13</strain>
    </source>
</reference>
<dbReference type="Gene3D" id="1.25.40.20">
    <property type="entry name" value="Ankyrin repeat-containing domain"/>
    <property type="match status" value="2"/>
</dbReference>
<evidence type="ECO:0000256" key="2">
    <source>
        <dbReference type="ARBA" id="ARBA00023043"/>
    </source>
</evidence>
<keyword evidence="1" id="KW-0677">Repeat</keyword>
<dbReference type="OrthoDB" id="4772757at2759"/>
<evidence type="ECO:0000313" key="5">
    <source>
        <dbReference type="Proteomes" id="UP000234585"/>
    </source>
</evidence>
<evidence type="ECO:0000256" key="3">
    <source>
        <dbReference type="PROSITE-ProRule" id="PRU00023"/>
    </source>
</evidence>
<dbReference type="PANTHER" id="PTHR24166:SF48">
    <property type="entry name" value="PROTEIN VAPYRIN"/>
    <property type="match status" value="1"/>
</dbReference>
<dbReference type="InterPro" id="IPR050889">
    <property type="entry name" value="Dendritic_Spine_Reg/Scaffold"/>
</dbReference>
<proteinExistence type="predicted"/>
<dbReference type="Proteomes" id="UP000234585">
    <property type="component" value="Unassembled WGS sequence"/>
</dbReference>